<dbReference type="GO" id="GO:0004527">
    <property type="term" value="F:exonuclease activity"/>
    <property type="evidence" value="ECO:0007669"/>
    <property type="project" value="UniProtKB-KW"/>
</dbReference>
<dbReference type="STRING" id="7375.A0A0L0CJJ6"/>
<dbReference type="OrthoDB" id="206335at2759"/>
<dbReference type="EMBL" id="JRES01000310">
    <property type="protein sequence ID" value="KNC32415.1"/>
    <property type="molecule type" value="Genomic_DNA"/>
</dbReference>
<keyword evidence="11" id="KW-1185">Reference proteome</keyword>
<feature type="compositionally biased region" description="Basic and acidic residues" evidence="8">
    <location>
        <begin position="395"/>
        <end position="409"/>
    </location>
</feature>
<dbReference type="PANTHER" id="PTHR12801:SF115">
    <property type="entry name" value="FI18136P1-RELATED"/>
    <property type="match status" value="1"/>
</dbReference>
<feature type="compositionally biased region" description="Basic residues" evidence="8">
    <location>
        <begin position="221"/>
        <end position="231"/>
    </location>
</feature>
<keyword evidence="5" id="KW-0269">Exonuclease</keyword>
<organism evidence="10 11">
    <name type="scientific">Lucilia cuprina</name>
    <name type="common">Green bottle fly</name>
    <name type="synonym">Australian sheep blowfly</name>
    <dbReference type="NCBI Taxonomy" id="7375"/>
    <lineage>
        <taxon>Eukaryota</taxon>
        <taxon>Metazoa</taxon>
        <taxon>Ecdysozoa</taxon>
        <taxon>Arthropoda</taxon>
        <taxon>Hexapoda</taxon>
        <taxon>Insecta</taxon>
        <taxon>Pterygota</taxon>
        <taxon>Neoptera</taxon>
        <taxon>Endopterygota</taxon>
        <taxon>Diptera</taxon>
        <taxon>Brachycera</taxon>
        <taxon>Muscomorpha</taxon>
        <taxon>Oestroidea</taxon>
        <taxon>Calliphoridae</taxon>
        <taxon>Luciliinae</taxon>
        <taxon>Lucilia</taxon>
    </lineage>
</organism>
<evidence type="ECO:0000256" key="6">
    <source>
        <dbReference type="ARBA" id="ARBA00023242"/>
    </source>
</evidence>
<feature type="coiled-coil region" evidence="7">
    <location>
        <begin position="460"/>
        <end position="494"/>
    </location>
</feature>
<dbReference type="Pfam" id="PF15870">
    <property type="entry name" value="EloA-BP1"/>
    <property type="match status" value="1"/>
</dbReference>
<feature type="compositionally biased region" description="Basic and acidic residues" evidence="8">
    <location>
        <begin position="232"/>
        <end position="262"/>
    </location>
</feature>
<sequence>MLPSTGLFKSYVCPYYDGTAANSTRNDIETGVTAAATCHRPYCHFRHVRKEVVEKQVIAPTAVVQPAPEYKATPKLLALPLPELSLPSALKKKTKLEYQPEKPAINASPSIKRKSLDSVPVYIPAPTTQQLDENSQGSANLDLDDCNDELNELTGIIENDNSELAKFSDNDESLDCNSKEIKKDDSLKNKEEQLKKSSSGSESSDKDKHKRRNSSTSSHSSSRHKHHKSSSRSKETADSSKTKKEDEKHKERDSKRDKDHKSSSSKHKSSSSSSSSRKSSTKDKDNKESKSRASSSTSTDKKYNSSSNSSSKALSSSKTSSSSSSSKHSSSNKKSSKESSSSSLMTENSDLIMEDTSEIFATTEEDIMKECEMIYDQLEQEFASLHQTNAANENSKVEAEKESLKRKALDEEDTLNAPSKKRVAYENADKNKTHMPVVVHKPDHRKNAMQAIFDRQDAIKRKHEEEAAAAAAALREAEEKVREANEALRKVKEKTLTPLVPKSYLTPPSKPIGRSMIAPVANIIALERAKKKVEELRAEKRPAFTPAQTSKAGLRVAHKITEKATATEATKQPKPPVLEANSTKISFNIRMQYYDMMVKHCLAMYPNTADAWERAQTEELAVFKKCNTPVIYKSSAMLAINKLRKEATDSGNKPSNANKLISHEVVLAGKLANNTSWSVQKKIKNDASAGGEPFDKLPSDKAYEMVYDLRLTEEQLVANGYPRSGMKPGTAKIQCTKPMRRPNDTERYCSRCGKVFNLQMYDEVCVDECNYHPKGTGYRRGFADNHHRCCQQPAGTPGCSYANYHVTDFVDMDNLTGYVTTIDKGELPDGTEYVPTKKDIYALDCEMCYTTHGIELTRVTVVDINSRTVYDALVKPDNKIIDYNTVYSGITEQMLSNETRTLRDVQAILMSMFHSKTILVGHSLESDLKALKLIHDVVVDTSVLFPHKMGPPKKRALKTLCIENLKRIIQENEAGHDSAEDAEVCIQLVKFYLRNKIS</sequence>
<dbReference type="OMA" id="NIRMQYY"/>
<evidence type="ECO:0000313" key="10">
    <source>
        <dbReference type="EMBL" id="KNC32415.1"/>
    </source>
</evidence>
<evidence type="ECO:0000256" key="3">
    <source>
        <dbReference type="ARBA" id="ARBA00022722"/>
    </source>
</evidence>
<feature type="region of interest" description="Disordered" evidence="8">
    <location>
        <begin position="167"/>
        <end position="358"/>
    </location>
</feature>
<dbReference type="SUPFAM" id="SSF53098">
    <property type="entry name" value="Ribonuclease H-like"/>
    <property type="match status" value="1"/>
</dbReference>
<comment type="caution">
    <text evidence="10">The sequence shown here is derived from an EMBL/GenBank/DDBJ whole genome shotgun (WGS) entry which is preliminary data.</text>
</comment>
<dbReference type="InterPro" id="IPR013520">
    <property type="entry name" value="Ribonucl_H"/>
</dbReference>
<feature type="compositionally biased region" description="Basic and acidic residues" evidence="8">
    <location>
        <begin position="280"/>
        <end position="291"/>
    </location>
</feature>
<dbReference type="Proteomes" id="UP000037069">
    <property type="component" value="Unassembled WGS sequence"/>
</dbReference>
<gene>
    <name evidence="10" type="ORF">FF38_04973</name>
</gene>
<dbReference type="PANTHER" id="PTHR12801">
    <property type="entry name" value="RNA EXONUCLEASE REXO1 / RECO3 FAMILY MEMBER-RELATED"/>
    <property type="match status" value="1"/>
</dbReference>
<keyword evidence="3" id="KW-0540">Nuclease</keyword>
<dbReference type="InterPro" id="IPR036397">
    <property type="entry name" value="RNaseH_sf"/>
</dbReference>
<evidence type="ECO:0000259" key="9">
    <source>
        <dbReference type="SMART" id="SM00479"/>
    </source>
</evidence>
<dbReference type="AlphaFoldDB" id="A0A0L0CJJ6"/>
<dbReference type="InterPro" id="IPR031736">
    <property type="entry name" value="REXO1-like_dom"/>
</dbReference>
<dbReference type="GO" id="GO:0003676">
    <property type="term" value="F:nucleic acid binding"/>
    <property type="evidence" value="ECO:0007669"/>
    <property type="project" value="InterPro"/>
</dbReference>
<dbReference type="InterPro" id="IPR034922">
    <property type="entry name" value="REX1-like_exo"/>
</dbReference>
<proteinExistence type="inferred from homology"/>
<dbReference type="CDD" id="cd06145">
    <property type="entry name" value="REX1_like"/>
    <property type="match status" value="1"/>
</dbReference>
<evidence type="ECO:0000256" key="2">
    <source>
        <dbReference type="ARBA" id="ARBA00006357"/>
    </source>
</evidence>
<dbReference type="FunFam" id="3.30.420.10:FF:000019">
    <property type="entry name" value="RNA exonuclease NEF-sp"/>
    <property type="match status" value="1"/>
</dbReference>
<evidence type="ECO:0000256" key="5">
    <source>
        <dbReference type="ARBA" id="ARBA00022839"/>
    </source>
</evidence>
<comment type="similarity">
    <text evidence="2">Belongs to the REXO1/REXO3 family.</text>
</comment>
<evidence type="ECO:0000313" key="11">
    <source>
        <dbReference type="Proteomes" id="UP000037069"/>
    </source>
</evidence>
<evidence type="ECO:0000256" key="4">
    <source>
        <dbReference type="ARBA" id="ARBA00022801"/>
    </source>
</evidence>
<dbReference type="InterPro" id="IPR047021">
    <property type="entry name" value="REXO1/3/4-like"/>
</dbReference>
<dbReference type="Gene3D" id="3.30.420.10">
    <property type="entry name" value="Ribonuclease H-like superfamily/Ribonuclease H"/>
    <property type="match status" value="1"/>
</dbReference>
<reference evidence="10 11" key="1">
    <citation type="journal article" date="2015" name="Nat. Commun.">
        <title>Lucilia cuprina genome unlocks parasitic fly biology to underpin future interventions.</title>
        <authorList>
            <person name="Anstead C.A."/>
            <person name="Korhonen P.K."/>
            <person name="Young N.D."/>
            <person name="Hall R.S."/>
            <person name="Jex A.R."/>
            <person name="Murali S.C."/>
            <person name="Hughes D.S."/>
            <person name="Lee S.F."/>
            <person name="Perry T."/>
            <person name="Stroehlein A.J."/>
            <person name="Ansell B.R."/>
            <person name="Breugelmans B."/>
            <person name="Hofmann A."/>
            <person name="Qu J."/>
            <person name="Dugan S."/>
            <person name="Lee S.L."/>
            <person name="Chao H."/>
            <person name="Dinh H."/>
            <person name="Han Y."/>
            <person name="Doddapaneni H.V."/>
            <person name="Worley K.C."/>
            <person name="Muzny D.M."/>
            <person name="Ioannidis P."/>
            <person name="Waterhouse R.M."/>
            <person name="Zdobnov E.M."/>
            <person name="James P.J."/>
            <person name="Bagnall N.H."/>
            <person name="Kotze A.C."/>
            <person name="Gibbs R.A."/>
            <person name="Richards S."/>
            <person name="Batterham P."/>
            <person name="Gasser R.B."/>
        </authorList>
    </citation>
    <scope>NUCLEOTIDE SEQUENCE [LARGE SCALE GENOMIC DNA]</scope>
    <source>
        <strain evidence="10 11">LS</strain>
        <tissue evidence="10">Full body</tissue>
    </source>
</reference>
<evidence type="ECO:0000256" key="1">
    <source>
        <dbReference type="ARBA" id="ARBA00004123"/>
    </source>
</evidence>
<feature type="region of interest" description="Disordered" evidence="8">
    <location>
        <begin position="389"/>
        <end position="414"/>
    </location>
</feature>
<comment type="subcellular location">
    <subcellularLocation>
        <location evidence="1">Nucleus</location>
    </subcellularLocation>
</comment>
<name>A0A0L0CJJ6_LUCCU</name>
<keyword evidence="4" id="KW-0378">Hydrolase</keyword>
<keyword evidence="6" id="KW-0539">Nucleus</keyword>
<dbReference type="SMART" id="SM00479">
    <property type="entry name" value="EXOIII"/>
    <property type="match status" value="1"/>
</dbReference>
<evidence type="ECO:0000256" key="8">
    <source>
        <dbReference type="SAM" id="MobiDB-lite"/>
    </source>
</evidence>
<accession>A0A0L0CJJ6</accession>
<dbReference type="GO" id="GO:0005634">
    <property type="term" value="C:nucleus"/>
    <property type="evidence" value="ECO:0007669"/>
    <property type="project" value="UniProtKB-SubCell"/>
</dbReference>
<feature type="domain" description="Exonuclease" evidence="9">
    <location>
        <begin position="839"/>
        <end position="998"/>
    </location>
</feature>
<feature type="compositionally biased region" description="Basic and acidic residues" evidence="8">
    <location>
        <begin position="177"/>
        <end position="195"/>
    </location>
</feature>
<protein>
    <recommendedName>
        <fullName evidence="9">Exonuclease domain-containing protein</fullName>
    </recommendedName>
</protein>
<evidence type="ECO:0000256" key="7">
    <source>
        <dbReference type="SAM" id="Coils"/>
    </source>
</evidence>
<feature type="compositionally biased region" description="Low complexity" evidence="8">
    <location>
        <begin position="292"/>
        <end position="343"/>
    </location>
</feature>
<keyword evidence="7" id="KW-0175">Coiled coil</keyword>
<dbReference type="InterPro" id="IPR012337">
    <property type="entry name" value="RNaseH-like_sf"/>
</dbReference>